<feature type="compositionally biased region" description="Polar residues" evidence="1">
    <location>
        <begin position="1"/>
        <end position="10"/>
    </location>
</feature>
<organism evidence="2 3">
    <name type="scientific">Hyaloscypha bicolor E</name>
    <dbReference type="NCBI Taxonomy" id="1095630"/>
    <lineage>
        <taxon>Eukaryota</taxon>
        <taxon>Fungi</taxon>
        <taxon>Dikarya</taxon>
        <taxon>Ascomycota</taxon>
        <taxon>Pezizomycotina</taxon>
        <taxon>Leotiomycetes</taxon>
        <taxon>Helotiales</taxon>
        <taxon>Hyaloscyphaceae</taxon>
        <taxon>Hyaloscypha</taxon>
        <taxon>Hyaloscypha bicolor</taxon>
    </lineage>
</organism>
<dbReference type="OrthoDB" id="4777071at2759"/>
<sequence>MSVETLNHPTSKSLKGPESSSSNIFRAEFATTNSGSQVIYNHGSISNYFYYNSDTPHMSAEALNSLTSKLPKGPESSSRNILRAEFATINYGSQVTYNYGSISNYFCHDSDATHISAEASNPLTSKLPKGPESSSSNIPLAEFATTNYGSQVAYDYGSISNYFCHGSDATHISAKASNPLTSKLPKEPESSSSNILRAEFATINYGSQVTYNYGSISNYFCHDPDATH</sequence>
<evidence type="ECO:0000256" key="1">
    <source>
        <dbReference type="SAM" id="MobiDB-lite"/>
    </source>
</evidence>
<reference evidence="2 3" key="1">
    <citation type="submission" date="2016-04" db="EMBL/GenBank/DDBJ databases">
        <title>A degradative enzymes factory behind the ericoid mycorrhizal symbiosis.</title>
        <authorList>
            <consortium name="DOE Joint Genome Institute"/>
            <person name="Martino E."/>
            <person name="Morin E."/>
            <person name="Grelet G."/>
            <person name="Kuo A."/>
            <person name="Kohler A."/>
            <person name="Daghino S."/>
            <person name="Barry K."/>
            <person name="Choi C."/>
            <person name="Cichocki N."/>
            <person name="Clum A."/>
            <person name="Copeland A."/>
            <person name="Hainaut M."/>
            <person name="Haridas S."/>
            <person name="Labutti K."/>
            <person name="Lindquist E."/>
            <person name="Lipzen A."/>
            <person name="Khouja H.-R."/>
            <person name="Murat C."/>
            <person name="Ohm R."/>
            <person name="Olson A."/>
            <person name="Spatafora J."/>
            <person name="Veneault-Fourrey C."/>
            <person name="Henrissat B."/>
            <person name="Grigoriev I."/>
            <person name="Martin F."/>
            <person name="Perotto S."/>
        </authorList>
    </citation>
    <scope>NUCLEOTIDE SEQUENCE [LARGE SCALE GENOMIC DNA]</scope>
    <source>
        <strain evidence="2 3">E</strain>
    </source>
</reference>
<proteinExistence type="predicted"/>
<keyword evidence="3" id="KW-1185">Reference proteome</keyword>
<accession>A0A2J6SRU4</accession>
<evidence type="ECO:0000313" key="3">
    <source>
        <dbReference type="Proteomes" id="UP000235371"/>
    </source>
</evidence>
<gene>
    <name evidence="2" type="ORF">K444DRAFT_148598</name>
</gene>
<protein>
    <submittedName>
        <fullName evidence="2">Uncharacterized protein</fullName>
    </submittedName>
</protein>
<dbReference type="GeneID" id="36578673"/>
<dbReference type="RefSeq" id="XP_024730405.1">
    <property type="nucleotide sequence ID" value="XM_024870591.1"/>
</dbReference>
<dbReference type="Proteomes" id="UP000235371">
    <property type="component" value="Unassembled WGS sequence"/>
</dbReference>
<dbReference type="InParanoid" id="A0A2J6SRU4"/>
<dbReference type="EMBL" id="KZ613872">
    <property type="protein sequence ID" value="PMD53501.1"/>
    <property type="molecule type" value="Genomic_DNA"/>
</dbReference>
<dbReference type="AlphaFoldDB" id="A0A2J6SRU4"/>
<feature type="region of interest" description="Disordered" evidence="1">
    <location>
        <begin position="1"/>
        <end position="20"/>
    </location>
</feature>
<feature type="compositionally biased region" description="Low complexity" evidence="1">
    <location>
        <begin position="11"/>
        <end position="20"/>
    </location>
</feature>
<evidence type="ECO:0000313" key="2">
    <source>
        <dbReference type="EMBL" id="PMD53501.1"/>
    </source>
</evidence>
<name>A0A2J6SRU4_9HELO</name>